<feature type="region of interest" description="Disordered" evidence="1">
    <location>
        <begin position="1545"/>
        <end position="1594"/>
    </location>
</feature>
<evidence type="ECO:0000313" key="2">
    <source>
        <dbReference type="EMBL" id="OII77184.1"/>
    </source>
</evidence>
<feature type="compositionally biased region" description="Polar residues" evidence="1">
    <location>
        <begin position="1563"/>
        <end position="1575"/>
    </location>
</feature>
<gene>
    <name evidence="2" type="ORF">cand_021660</name>
</gene>
<reference evidence="2 3" key="1">
    <citation type="submission" date="2016-10" db="EMBL/GenBank/DDBJ databases">
        <title>Reductive evolution of mitochondrial metabolism and differential evolution of invasion-related proteins in Cryptosporidium.</title>
        <authorList>
            <person name="Liu S."/>
            <person name="Roellig D.M."/>
            <person name="Guo Y."/>
            <person name="Li N."/>
            <person name="Frace M.A."/>
            <person name="Tang K."/>
            <person name="Zhang L."/>
            <person name="Feng Y."/>
            <person name="Xiao L."/>
        </authorList>
    </citation>
    <scope>NUCLEOTIDE SEQUENCE [LARGE SCALE GENOMIC DNA]</scope>
    <source>
        <strain evidence="2">30847</strain>
    </source>
</reference>
<proteinExistence type="predicted"/>
<feature type="compositionally biased region" description="Low complexity" evidence="1">
    <location>
        <begin position="258"/>
        <end position="273"/>
    </location>
</feature>
<dbReference type="RefSeq" id="XP_067069030.1">
    <property type="nucleotide sequence ID" value="XM_067212396.1"/>
</dbReference>
<dbReference type="Proteomes" id="UP000186804">
    <property type="component" value="Unassembled WGS sequence"/>
</dbReference>
<accession>A0A1J4MSN4</accession>
<organism evidence="2 3">
    <name type="scientific">Cryptosporidium andersoni</name>
    <dbReference type="NCBI Taxonomy" id="117008"/>
    <lineage>
        <taxon>Eukaryota</taxon>
        <taxon>Sar</taxon>
        <taxon>Alveolata</taxon>
        <taxon>Apicomplexa</taxon>
        <taxon>Conoidasida</taxon>
        <taxon>Coccidia</taxon>
        <taxon>Eucoccidiorida</taxon>
        <taxon>Eimeriorina</taxon>
        <taxon>Cryptosporidiidae</taxon>
        <taxon>Cryptosporidium</taxon>
    </lineage>
</organism>
<dbReference type="OrthoDB" id="428159at2759"/>
<sequence>MSLRGLVIGPTQMLVESVLRRINENLLDYFINLPESIWLSGFLDQVHLKDVMFNTRAFSNEWYSLDIPFRLKYGHIGRANIQVLFAHSKLIVEVEDMVIIVGPNLAYKSYADVIQSTIDNVASHIEQFRQIQTMRRNKDDNEDTGSSDGSKETFHYKNSEVKHIPNNIEESNTTNKEGLNTLLRWLFRYVPDLSFTIRNLYIRYEDDILDSSHPVAGGVHINSVVINPARSCWDLEWPSDTNDNVMFVSHSSDFSNKSNKTINSSNNVNSSDSPQVDTSSTLQCNSKNQSSSNIDPRGIFNLKIRTCGVFWDDDSAPFIPMSLLEETEASDIKYGVFSAITTDDMQNMVNKNLSYHTWVISNLNISSQFGFVDPKNIKSPDNLKDVELNTKSKSDHLSQSSFYNSSKSHIMDNYSLPNMITILNVNIHNGLIINIYPHLVHGIVRLLTSCSQFYTWTQVRRFRPIKRPTNGVNADDTRKICCEWWRFILQYCRYVRKEESGFNNLKDEINYRIERKRYIKIIKRWKWIELIVNGTKPISDSGRITSISSFNLESGGVVMPNNTGNNIKNTFVQFSNGASSEICLCEYWRYELKVLQFLAIRSEDINFILTVLQHQPYWTIAQWHILAEREFEVEFALSQNHNIQNTPNIKKRSKSISNNLTLVAFGLHTQKDTILWDLVDQLKHSLSKCILETSEFHSNINHDIKSSKFSGSFTTNAPINSSSYPGIAELNIFLLQNKEYHPYILYGENILPFETNDILIDFFGSNSQKFTNNDETCKKYEDSNIYQRNYETNPPYCKKTSWHPVRLRLHLWGRFYDEYFDAFPLSLSQTMELKQLIQFSHFLDFQQINAIAFVEYDSTFTLSASSSFDLVSLAAVASTSSDIFRTQNKLVITPAKHKVLNINMNSSLDNVLHDHKFENYLINEDENFRPFEFEKQLTEFYKESLNFPEGLNKMTEEGFQLPKILQNRLISICIPRFEINLCHLVQDNINGKNLLLDTQAQDTNKYPGILSSFLAQSRSSLSNSTQLIISFTPRKLFGVVFNSLAFKINTFNTVRINCYLRKVDLVAWNHSDSCIFTSLVEYMSKKGSLTEKMVNENSISLISIGLDKVSNLTENLEYNADNKSVLDEKNTNKIDSETLISADPSKLKSCELSGQIDKFEISGNSQLKDLEESTNLNDTLSPTFHPLVSTPIRKVKFEEPSSSAQSTKYCDSNSLTPHETIKTSYSKTISKKVRKWNYFNLVMLPPASKMDQKILSSSSRSNTTFSLRLPFYLKVDLQIMDISIVFNDELLDCLRAEILKLLQVYSCTQWSQYKGFGTFPISKKGKQATQSSGQDGNLILCPPFRLISNLSLQGENFEWQIQRWSYLDQLLNKVHIRISIKLPRIDLVMLNNVNISSSVPLIDLVPSFHLTIEPQIILLGTILDKFDKKYNRLYFRGFQVKFDTLQSLSNVIQLYTRIKNIIINRYSDIIQLFEVFNYEKFENISRHSLACFTKEVLRLQSQPLLDTNKIPLKEFSLSVEADYINQSSPSLNVIDIEEFSYSTTNINNDKDKQQYNNDCTEGAKQSQVNIDNSNNTDKHLKNNQTIGKSNEISSNIEKSERNDFSVLNVSNLSDIRFSNLGKDSVWDNNTNNTTKITTSISNDDSKANNLDLTLNTQPINIDKFNLYNKDNLSCIVRPVDIHLDLNSSLASQKYQVNHEVRIAETYSSKKLSNSILKGGIQSISATCALSPRSDLTHYPDFNETNTFNTAKYGITMLSNVKNYNSGIKTYKQLNTDVSELFTSGNSLPLISESVLINSNTQDNTEYNTKTFHGTINSNFQSSANNSRNLVNSTVLPNTAYQRSSTNTTVKGYLLKSSTVLNPRKSYITLRTGLNIEKPKQ</sequence>
<evidence type="ECO:0000313" key="3">
    <source>
        <dbReference type="Proteomes" id="UP000186804"/>
    </source>
</evidence>
<feature type="region of interest" description="Disordered" evidence="1">
    <location>
        <begin position="132"/>
        <end position="156"/>
    </location>
</feature>
<comment type="caution">
    <text evidence="2">The sequence shown here is derived from an EMBL/GenBank/DDBJ whole genome shotgun (WGS) entry which is preliminary data.</text>
</comment>
<dbReference type="EMBL" id="LRBS01000045">
    <property type="protein sequence ID" value="OII77184.1"/>
    <property type="molecule type" value="Genomic_DNA"/>
</dbReference>
<keyword evidence="3" id="KW-1185">Reference proteome</keyword>
<feature type="region of interest" description="Disordered" evidence="1">
    <location>
        <begin position="258"/>
        <end position="292"/>
    </location>
</feature>
<protein>
    <submittedName>
        <fullName evidence="2">Uncharacterized protein</fullName>
    </submittedName>
</protein>
<evidence type="ECO:0000256" key="1">
    <source>
        <dbReference type="SAM" id="MobiDB-lite"/>
    </source>
</evidence>
<feature type="compositionally biased region" description="Polar residues" evidence="1">
    <location>
        <begin position="274"/>
        <end position="292"/>
    </location>
</feature>
<dbReference type="VEuPathDB" id="CryptoDB:cand_021660"/>
<dbReference type="GeneID" id="92366350"/>
<name>A0A1J4MSN4_9CRYT</name>